<feature type="transmembrane region" description="Helical" evidence="6">
    <location>
        <begin position="22"/>
        <end position="40"/>
    </location>
</feature>
<dbReference type="HOGENOM" id="CLU_079069_0_0_7"/>
<name>F3Z3S4_DESAF</name>
<dbReference type="InterPro" id="IPR003544">
    <property type="entry name" value="Cyt_c_biogenesis_CcmB"/>
</dbReference>
<proteinExistence type="inferred from homology"/>
<gene>
    <name evidence="7" type="ORF">Desaf_3248</name>
</gene>
<evidence type="ECO:0000256" key="3">
    <source>
        <dbReference type="ARBA" id="ARBA00022692"/>
    </source>
</evidence>
<evidence type="ECO:0000313" key="8">
    <source>
        <dbReference type="Proteomes" id="UP000007844"/>
    </source>
</evidence>
<dbReference type="RefSeq" id="WP_014261166.1">
    <property type="nucleotide sequence ID" value="NC_016629.1"/>
</dbReference>
<organism evidence="7 8">
    <name type="scientific">Desulfocurvibacter africanus subsp. africanus str. Walvis Bay</name>
    <dbReference type="NCBI Taxonomy" id="690850"/>
    <lineage>
        <taxon>Bacteria</taxon>
        <taxon>Pseudomonadati</taxon>
        <taxon>Thermodesulfobacteriota</taxon>
        <taxon>Desulfovibrionia</taxon>
        <taxon>Desulfovibrionales</taxon>
        <taxon>Desulfovibrionaceae</taxon>
        <taxon>Desulfocurvibacter</taxon>
    </lineage>
</organism>
<evidence type="ECO:0000256" key="4">
    <source>
        <dbReference type="ARBA" id="ARBA00022989"/>
    </source>
</evidence>
<keyword evidence="8" id="KW-1185">Reference proteome</keyword>
<dbReference type="GO" id="GO:0017004">
    <property type="term" value="P:cytochrome complex assembly"/>
    <property type="evidence" value="ECO:0007669"/>
    <property type="project" value="InterPro"/>
</dbReference>
<evidence type="ECO:0000256" key="2">
    <source>
        <dbReference type="ARBA" id="ARBA00010544"/>
    </source>
</evidence>
<dbReference type="GO" id="GO:0016020">
    <property type="term" value="C:membrane"/>
    <property type="evidence" value="ECO:0007669"/>
    <property type="project" value="UniProtKB-SubCell"/>
</dbReference>
<dbReference type="EMBL" id="CP003221">
    <property type="protein sequence ID" value="EGJ51539.1"/>
    <property type="molecule type" value="Genomic_DNA"/>
</dbReference>
<protein>
    <submittedName>
        <fullName evidence="7">Cytochrome c-type biogenesis protein CcmB</fullName>
    </submittedName>
</protein>
<feature type="transmembrane region" description="Helical" evidence="6">
    <location>
        <begin position="103"/>
        <end position="121"/>
    </location>
</feature>
<sequence>MLSRAWTIAAKDLRLVLAGGQGLSQAALLGLLLIFVFSLATPVGQIMPAQGAAAVFWLSSAFGLVLIFNTLYGLEESGGARIGLLLAPVPVHAVWLGKAVAGLALLLMIQIVFGPAVVVFLGQDVLGSPLPVFATVLAVDWGLAVLGSLLGALSQGQAGRESLLSVALFPLLVPVLLAGIRIGAGLFAPAADSETSGWLGLVLGFDAMFTAAAVVLFPFVFTGEE</sequence>
<feature type="transmembrane region" description="Helical" evidence="6">
    <location>
        <begin position="52"/>
        <end position="72"/>
    </location>
</feature>
<dbReference type="GO" id="GO:0015232">
    <property type="term" value="F:heme transmembrane transporter activity"/>
    <property type="evidence" value="ECO:0007669"/>
    <property type="project" value="InterPro"/>
</dbReference>
<dbReference type="KEGG" id="daf:Desaf_3248"/>
<dbReference type="PRINTS" id="PR01414">
    <property type="entry name" value="CCMBBIOGNSIS"/>
</dbReference>
<evidence type="ECO:0000256" key="1">
    <source>
        <dbReference type="ARBA" id="ARBA00004141"/>
    </source>
</evidence>
<dbReference type="Pfam" id="PF03379">
    <property type="entry name" value="CcmB"/>
    <property type="match status" value="1"/>
</dbReference>
<dbReference type="AlphaFoldDB" id="F3Z3S4"/>
<keyword evidence="3 6" id="KW-0812">Transmembrane</keyword>
<keyword evidence="4 6" id="KW-1133">Transmembrane helix</keyword>
<comment type="similarity">
    <text evidence="2">Belongs to the CcmB/CycW/HelB family.</text>
</comment>
<evidence type="ECO:0000256" key="6">
    <source>
        <dbReference type="SAM" id="Phobius"/>
    </source>
</evidence>
<feature type="transmembrane region" description="Helical" evidence="6">
    <location>
        <begin position="133"/>
        <end position="154"/>
    </location>
</feature>
<dbReference type="eggNOG" id="COG2386">
    <property type="taxonomic scope" value="Bacteria"/>
</dbReference>
<dbReference type="STRING" id="690850.Desaf_3248"/>
<accession>F3Z3S4</accession>
<reference evidence="7 8" key="1">
    <citation type="journal article" date="2011" name="J. Bacteriol.">
        <title>Genome sequence of the mercury-methylating and pleomorphic Desulfovibrio africanus Strain Walvis Bay.</title>
        <authorList>
            <person name="Brown S.D."/>
            <person name="Wall J.D."/>
            <person name="Kucken A.M."/>
            <person name="Gilmour C.C."/>
            <person name="Podar M."/>
            <person name="Brandt C.C."/>
            <person name="Teshima H."/>
            <person name="Detter J.C."/>
            <person name="Han C.S."/>
            <person name="Land M.L."/>
            <person name="Lucas S."/>
            <person name="Han J."/>
            <person name="Pennacchio L."/>
            <person name="Nolan M."/>
            <person name="Pitluck S."/>
            <person name="Woyke T."/>
            <person name="Goodwin L."/>
            <person name="Palumbo A.V."/>
            <person name="Elias D.A."/>
        </authorList>
    </citation>
    <scope>NUCLEOTIDE SEQUENCE [LARGE SCALE GENOMIC DNA]</scope>
    <source>
        <strain evidence="7 8">Walvis Bay</strain>
    </source>
</reference>
<dbReference type="Proteomes" id="UP000007844">
    <property type="component" value="Chromosome"/>
</dbReference>
<keyword evidence="5 6" id="KW-0472">Membrane</keyword>
<evidence type="ECO:0000313" key="7">
    <source>
        <dbReference type="EMBL" id="EGJ51539.1"/>
    </source>
</evidence>
<comment type="subcellular location">
    <subcellularLocation>
        <location evidence="1">Membrane</location>
        <topology evidence="1">Multi-pass membrane protein</topology>
    </subcellularLocation>
</comment>
<feature type="transmembrane region" description="Helical" evidence="6">
    <location>
        <begin position="166"/>
        <end position="191"/>
    </location>
</feature>
<evidence type="ECO:0000256" key="5">
    <source>
        <dbReference type="ARBA" id="ARBA00023136"/>
    </source>
</evidence>
<feature type="transmembrane region" description="Helical" evidence="6">
    <location>
        <begin position="197"/>
        <end position="221"/>
    </location>
</feature>